<keyword evidence="4" id="KW-1185">Reference proteome</keyword>
<evidence type="ECO:0000313" key="3">
    <source>
        <dbReference type="EMBL" id="GII52490.1"/>
    </source>
</evidence>
<dbReference type="Pfam" id="PF13483">
    <property type="entry name" value="Lactamase_B_3"/>
    <property type="match status" value="1"/>
</dbReference>
<sequence>MPESGIDRRGVLRTATVGAAALTSMAALSATAAPATAASNGRTRAWTVAKPTTGGATATFRWLGTAGWRIDIGTRTVLVDPYLSRYDTGLFADAFDPATKLTVAAETVAEHAGRPETVLVTHSHWDHFNDVPHIATTTGARVIGTMTTYQLGLAFGIPSGQLGVVKGGEVLDFGDYVVEVVASLHSRNAAYSIGIPGVRLSLPPKPATVGDLPEGDTLAYQLTVKNGPKVFFMGASDFVERNVTGLRPDIAMIAMASSDATHAYVPRLLDALDYPEIVIPVHWDDFETGLTNPPSVAPTDRRRLEIMIAAIRRAAPKSRIVVPEYLTGYTFA</sequence>
<dbReference type="PANTHER" id="PTHR43546">
    <property type="entry name" value="UPF0173 METAL-DEPENDENT HYDROLASE MJ1163-RELATED"/>
    <property type="match status" value="1"/>
</dbReference>
<evidence type="ECO:0000313" key="4">
    <source>
        <dbReference type="Proteomes" id="UP000605992"/>
    </source>
</evidence>
<protein>
    <recommendedName>
        <fullName evidence="2">Metallo-beta-lactamase domain-containing protein</fullName>
    </recommendedName>
</protein>
<dbReference type="SUPFAM" id="SSF56281">
    <property type="entry name" value="Metallo-hydrolase/oxidoreductase"/>
    <property type="match status" value="1"/>
</dbReference>
<dbReference type="InterPro" id="IPR050114">
    <property type="entry name" value="UPF0173_UPF0282_UlaG_hydrolase"/>
</dbReference>
<accession>A0A8J3XTU6</accession>
<evidence type="ECO:0000256" key="1">
    <source>
        <dbReference type="SAM" id="SignalP"/>
    </source>
</evidence>
<proteinExistence type="predicted"/>
<dbReference type="Gene3D" id="3.60.15.10">
    <property type="entry name" value="Ribonuclease Z/Hydroxyacylglutathione hydrolase-like"/>
    <property type="match status" value="1"/>
</dbReference>
<comment type="caution">
    <text evidence="3">The sequence shown here is derived from an EMBL/GenBank/DDBJ whole genome shotgun (WGS) entry which is preliminary data.</text>
</comment>
<dbReference type="InterPro" id="IPR001279">
    <property type="entry name" value="Metallo-B-lactamas"/>
</dbReference>
<name>A0A8J3XTU6_9ACTN</name>
<feature type="chain" id="PRO_5039050346" description="Metallo-beta-lactamase domain-containing protein" evidence="1">
    <location>
        <begin position="33"/>
        <end position="332"/>
    </location>
</feature>
<gene>
    <name evidence="3" type="ORF">Pth03_08790</name>
</gene>
<feature type="signal peptide" evidence="1">
    <location>
        <begin position="1"/>
        <end position="32"/>
    </location>
</feature>
<dbReference type="CDD" id="cd06262">
    <property type="entry name" value="metallo-hydrolase-like_MBL-fold"/>
    <property type="match status" value="1"/>
</dbReference>
<dbReference type="PROSITE" id="PS51318">
    <property type="entry name" value="TAT"/>
    <property type="match status" value="1"/>
</dbReference>
<feature type="domain" description="Metallo-beta-lactamase" evidence="2">
    <location>
        <begin position="64"/>
        <end position="282"/>
    </location>
</feature>
<dbReference type="PANTHER" id="PTHR43546:SF3">
    <property type="entry name" value="UPF0173 METAL-DEPENDENT HYDROLASE MJ1163"/>
    <property type="match status" value="1"/>
</dbReference>
<dbReference type="InterPro" id="IPR006311">
    <property type="entry name" value="TAT_signal"/>
</dbReference>
<dbReference type="RefSeq" id="WP_239118747.1">
    <property type="nucleotide sequence ID" value="NZ_BOOR01000006.1"/>
</dbReference>
<dbReference type="AlphaFoldDB" id="A0A8J3XTU6"/>
<keyword evidence="1" id="KW-0732">Signal</keyword>
<evidence type="ECO:0000259" key="2">
    <source>
        <dbReference type="SMART" id="SM00849"/>
    </source>
</evidence>
<dbReference type="EMBL" id="BOOR01000006">
    <property type="protein sequence ID" value="GII52490.1"/>
    <property type="molecule type" value="Genomic_DNA"/>
</dbReference>
<reference evidence="3" key="1">
    <citation type="submission" date="2021-01" db="EMBL/GenBank/DDBJ databases">
        <title>Whole genome shotgun sequence of Planotetraspora thailandica NBRC 104271.</title>
        <authorList>
            <person name="Komaki H."/>
            <person name="Tamura T."/>
        </authorList>
    </citation>
    <scope>NUCLEOTIDE SEQUENCE</scope>
    <source>
        <strain evidence="3">NBRC 104271</strain>
    </source>
</reference>
<organism evidence="3 4">
    <name type="scientific">Planotetraspora thailandica</name>
    <dbReference type="NCBI Taxonomy" id="487172"/>
    <lineage>
        <taxon>Bacteria</taxon>
        <taxon>Bacillati</taxon>
        <taxon>Actinomycetota</taxon>
        <taxon>Actinomycetes</taxon>
        <taxon>Streptosporangiales</taxon>
        <taxon>Streptosporangiaceae</taxon>
        <taxon>Planotetraspora</taxon>
    </lineage>
</organism>
<dbReference type="SMART" id="SM00849">
    <property type="entry name" value="Lactamase_B"/>
    <property type="match status" value="1"/>
</dbReference>
<dbReference type="Proteomes" id="UP000605992">
    <property type="component" value="Unassembled WGS sequence"/>
</dbReference>
<dbReference type="InterPro" id="IPR036866">
    <property type="entry name" value="RibonucZ/Hydroxyglut_hydro"/>
</dbReference>